<keyword evidence="3" id="KW-1185">Reference proteome</keyword>
<keyword evidence="1" id="KW-1133">Transmembrane helix</keyword>
<keyword evidence="1" id="KW-0812">Transmembrane</keyword>
<dbReference type="RefSeq" id="WP_013259925.1">
    <property type="nucleotide sequence ID" value="NC_014365.1"/>
</dbReference>
<proteinExistence type="predicted"/>
<evidence type="ECO:0000256" key="1">
    <source>
        <dbReference type="SAM" id="Phobius"/>
    </source>
</evidence>
<feature type="transmembrane region" description="Helical" evidence="1">
    <location>
        <begin position="47"/>
        <end position="68"/>
    </location>
</feature>
<dbReference type="EMBL" id="CP002085">
    <property type="protein sequence ID" value="ADK86489.1"/>
    <property type="molecule type" value="Genomic_DNA"/>
</dbReference>
<dbReference type="AlphaFoldDB" id="E1QLQ4"/>
<gene>
    <name evidence="2" type="ordered locus">Deba_3136</name>
</gene>
<name>E1QLQ4_DESB2</name>
<accession>E1QLQ4</accession>
<evidence type="ECO:0000313" key="3">
    <source>
        <dbReference type="Proteomes" id="UP000009047"/>
    </source>
</evidence>
<dbReference type="OrthoDB" id="5535813at2"/>
<protein>
    <submittedName>
        <fullName evidence="2">Uncharacterized protein</fullName>
    </submittedName>
</protein>
<reference evidence="2 3" key="1">
    <citation type="journal article" date="2010" name="Stand. Genomic Sci.">
        <title>Complete genome sequence of Desulfarculus baarsii type strain (2st14).</title>
        <authorList>
            <person name="Sun H."/>
            <person name="Spring S."/>
            <person name="Lapidus A."/>
            <person name="Davenport K."/>
            <person name="Del Rio T.G."/>
            <person name="Tice H."/>
            <person name="Nolan M."/>
            <person name="Copeland A."/>
            <person name="Cheng J.F."/>
            <person name="Lucas S."/>
            <person name="Tapia R."/>
            <person name="Goodwin L."/>
            <person name="Pitluck S."/>
            <person name="Ivanova N."/>
            <person name="Pagani I."/>
            <person name="Mavromatis K."/>
            <person name="Ovchinnikova G."/>
            <person name="Pati A."/>
            <person name="Chen A."/>
            <person name="Palaniappan K."/>
            <person name="Hauser L."/>
            <person name="Chang Y.J."/>
            <person name="Jeffries C.D."/>
            <person name="Detter J.C."/>
            <person name="Han C."/>
            <person name="Rohde M."/>
            <person name="Brambilla E."/>
            <person name="Goker M."/>
            <person name="Woyke T."/>
            <person name="Bristow J."/>
            <person name="Eisen J.A."/>
            <person name="Markowitz V."/>
            <person name="Hugenholtz P."/>
            <person name="Kyrpides N.C."/>
            <person name="Klenk H.P."/>
            <person name="Land M."/>
        </authorList>
    </citation>
    <scope>NUCLEOTIDE SEQUENCE [LARGE SCALE GENOMIC DNA]</scope>
    <source>
        <strain evidence="3">ATCC 33931 / DSM 2075 / LMG 7858 / VKM B-1802 / 2st14</strain>
    </source>
</reference>
<organism evidence="2 3">
    <name type="scientific">Desulfarculus baarsii (strain ATCC 33931 / DSM 2075 / LMG 7858 / VKM B-1802 / 2st14)</name>
    <dbReference type="NCBI Taxonomy" id="644282"/>
    <lineage>
        <taxon>Bacteria</taxon>
        <taxon>Pseudomonadati</taxon>
        <taxon>Thermodesulfobacteriota</taxon>
        <taxon>Desulfarculia</taxon>
        <taxon>Desulfarculales</taxon>
        <taxon>Desulfarculaceae</taxon>
        <taxon>Desulfarculus</taxon>
    </lineage>
</organism>
<sequence>MKRRIDIYLGLFAWFLGVAAVLRAKFSSLAWRVDLRGYGVDFYYTSIDALTGAIPLLWTASVAAMIVLRQRPLRKLWWVWLSFPLAFIFYLIIAVLITGQAREVMGWDK</sequence>
<dbReference type="HOGENOM" id="CLU_2179568_0_0_7"/>
<dbReference type="STRING" id="644282.Deba_3136"/>
<dbReference type="Proteomes" id="UP000009047">
    <property type="component" value="Chromosome"/>
</dbReference>
<keyword evidence="1" id="KW-0472">Membrane</keyword>
<dbReference type="KEGG" id="dbr:Deba_3136"/>
<feature type="transmembrane region" description="Helical" evidence="1">
    <location>
        <begin position="77"/>
        <end position="99"/>
    </location>
</feature>
<evidence type="ECO:0000313" key="2">
    <source>
        <dbReference type="EMBL" id="ADK86489.1"/>
    </source>
</evidence>